<dbReference type="Proteomes" id="UP000215693">
    <property type="component" value="Unassembled WGS sequence"/>
</dbReference>
<comment type="caution">
    <text evidence="1">The sequence shown here is derived from an EMBL/GenBank/DDBJ whole genome shotgun (WGS) entry which is preliminary data.</text>
</comment>
<dbReference type="EMBL" id="NGOH01000077">
    <property type="protein sequence ID" value="OYS12027.1"/>
    <property type="molecule type" value="Genomic_DNA"/>
</dbReference>
<gene>
    <name evidence="1" type="ORF">CBF50_07310</name>
</gene>
<evidence type="ECO:0000313" key="2">
    <source>
        <dbReference type="Proteomes" id="UP000215693"/>
    </source>
</evidence>
<accession>A0A9X6RWJ9</accession>
<reference evidence="1 2" key="2">
    <citation type="submission" date="2017-09" db="EMBL/GenBank/DDBJ databases">
        <title>Tripartite evolution among Lactobacillus johnsonii, Lactobacillus taiwanensis, Lactobacillus reuteri and their rodent host.</title>
        <authorList>
            <person name="Wang T."/>
            <person name="Knowles S."/>
            <person name="Cheng C."/>
        </authorList>
    </citation>
    <scope>NUCLEOTIDE SEQUENCE [LARGE SCALE GENOMIC DNA]</scope>
    <source>
        <strain evidence="1 2">117c</strain>
    </source>
</reference>
<proteinExistence type="predicted"/>
<dbReference type="AlphaFoldDB" id="A0A9X6RWJ9"/>
<evidence type="ECO:0000313" key="1">
    <source>
        <dbReference type="EMBL" id="OYS12027.1"/>
    </source>
</evidence>
<name>A0A9X6RWJ9_LACJH</name>
<sequence>MNTAIIIKNINNQLYSLKVKTKFKTITFPFSCKFNATPLNVSKNIELIVLPITSEKVSIFDKYHGIKVVTGQKAKRITRLLKGD</sequence>
<dbReference type="RefSeq" id="WP_094497664.1">
    <property type="nucleotide sequence ID" value="NZ_NGOD01000019.1"/>
</dbReference>
<protein>
    <submittedName>
        <fullName evidence="1">Uncharacterized protein</fullName>
    </submittedName>
</protein>
<reference evidence="1 2" key="1">
    <citation type="submission" date="2017-04" db="EMBL/GenBank/DDBJ databases">
        <authorList>
            <person name="Lin X.B."/>
            <person name="Stothard P."/>
            <person name="Tasseva G."/>
            <person name="Walter J."/>
        </authorList>
    </citation>
    <scope>NUCLEOTIDE SEQUENCE [LARGE SCALE GENOMIC DNA]</scope>
    <source>
        <strain evidence="1 2">117c</strain>
    </source>
</reference>
<organism evidence="1 2">
    <name type="scientific">Lactobacillus johnsonii</name>
    <dbReference type="NCBI Taxonomy" id="33959"/>
    <lineage>
        <taxon>Bacteria</taxon>
        <taxon>Bacillati</taxon>
        <taxon>Bacillota</taxon>
        <taxon>Bacilli</taxon>
        <taxon>Lactobacillales</taxon>
        <taxon>Lactobacillaceae</taxon>
        <taxon>Lactobacillus</taxon>
    </lineage>
</organism>